<protein>
    <submittedName>
        <fullName evidence="2">Uncharacterized protein</fullName>
    </submittedName>
</protein>
<dbReference type="EMBL" id="JAULSU010000006">
    <property type="protein sequence ID" value="KAK0613489.1"/>
    <property type="molecule type" value="Genomic_DNA"/>
</dbReference>
<feature type="region of interest" description="Disordered" evidence="1">
    <location>
        <begin position="55"/>
        <end position="88"/>
    </location>
</feature>
<organism evidence="2 3">
    <name type="scientific">Immersiella caudata</name>
    <dbReference type="NCBI Taxonomy" id="314043"/>
    <lineage>
        <taxon>Eukaryota</taxon>
        <taxon>Fungi</taxon>
        <taxon>Dikarya</taxon>
        <taxon>Ascomycota</taxon>
        <taxon>Pezizomycotina</taxon>
        <taxon>Sordariomycetes</taxon>
        <taxon>Sordariomycetidae</taxon>
        <taxon>Sordariales</taxon>
        <taxon>Lasiosphaeriaceae</taxon>
        <taxon>Immersiella</taxon>
    </lineage>
</organism>
<gene>
    <name evidence="2" type="ORF">B0T14DRAFT_438370</name>
</gene>
<evidence type="ECO:0000313" key="3">
    <source>
        <dbReference type="Proteomes" id="UP001175000"/>
    </source>
</evidence>
<dbReference type="Proteomes" id="UP001175000">
    <property type="component" value="Unassembled WGS sequence"/>
</dbReference>
<comment type="caution">
    <text evidence="2">The sequence shown here is derived from an EMBL/GenBank/DDBJ whole genome shotgun (WGS) entry which is preliminary data.</text>
</comment>
<keyword evidence="3" id="KW-1185">Reference proteome</keyword>
<evidence type="ECO:0000256" key="1">
    <source>
        <dbReference type="SAM" id="MobiDB-lite"/>
    </source>
</evidence>
<dbReference type="AlphaFoldDB" id="A0AA40BTX1"/>
<accession>A0AA40BTX1</accession>
<dbReference type="Pfam" id="PF13917">
    <property type="entry name" value="zf-CCHC_3"/>
    <property type="match status" value="2"/>
</dbReference>
<sequence>MFGRGRGGPSKSTPASVQCQKCLKRDMFPVYSDSSGLLTCLERHYSYECKAAPQERPYVPRPSRTQQLFNPKLLPKLANETPDSLQKK</sequence>
<reference evidence="2" key="1">
    <citation type="submission" date="2023-06" db="EMBL/GenBank/DDBJ databases">
        <title>Genome-scale phylogeny and comparative genomics of the fungal order Sordariales.</title>
        <authorList>
            <consortium name="Lawrence Berkeley National Laboratory"/>
            <person name="Hensen N."/>
            <person name="Bonometti L."/>
            <person name="Westerberg I."/>
            <person name="Brannstrom I.O."/>
            <person name="Guillou S."/>
            <person name="Cros-Aarteil S."/>
            <person name="Calhoun S."/>
            <person name="Haridas S."/>
            <person name="Kuo A."/>
            <person name="Mondo S."/>
            <person name="Pangilinan J."/>
            <person name="Riley R."/>
            <person name="Labutti K."/>
            <person name="Andreopoulos B."/>
            <person name="Lipzen A."/>
            <person name="Chen C."/>
            <person name="Yanf M."/>
            <person name="Daum C."/>
            <person name="Ng V."/>
            <person name="Clum A."/>
            <person name="Steindorff A."/>
            <person name="Ohm R."/>
            <person name="Martin F."/>
            <person name="Silar P."/>
            <person name="Natvig D."/>
            <person name="Lalanne C."/>
            <person name="Gautier V."/>
            <person name="Ament-Velasquez S.L."/>
            <person name="Kruys A."/>
            <person name="Hutchinson M.I."/>
            <person name="Powell A.J."/>
            <person name="Barry K."/>
            <person name="Miller A.N."/>
            <person name="Grigoriev I.V."/>
            <person name="Debuchy R."/>
            <person name="Gladieux P."/>
            <person name="Thoren M.H."/>
            <person name="Johannesson H."/>
        </authorList>
    </citation>
    <scope>NUCLEOTIDE SEQUENCE</scope>
    <source>
        <strain evidence="2">CBS 606.72</strain>
    </source>
</reference>
<evidence type="ECO:0000313" key="2">
    <source>
        <dbReference type="EMBL" id="KAK0613489.1"/>
    </source>
</evidence>
<name>A0AA40BTX1_9PEZI</name>
<proteinExistence type="predicted"/>